<comment type="caution">
    <text evidence="4">The sequence shown here is derived from an EMBL/GenBank/DDBJ whole genome shotgun (WGS) entry which is preliminary data.</text>
</comment>
<evidence type="ECO:0000256" key="1">
    <source>
        <dbReference type="ARBA" id="ARBA00093462"/>
    </source>
</evidence>
<feature type="domain" description="DnaB/C C-terminal" evidence="2">
    <location>
        <begin position="332"/>
        <end position="390"/>
    </location>
</feature>
<dbReference type="RefSeq" id="WP_376845240.1">
    <property type="nucleotide sequence ID" value="NZ_JBHSFW010000001.1"/>
</dbReference>
<accession>A0ABV9GMW0</accession>
<evidence type="ECO:0000259" key="2">
    <source>
        <dbReference type="Pfam" id="PF07261"/>
    </source>
</evidence>
<keyword evidence="5" id="KW-1185">Reference proteome</keyword>
<protein>
    <submittedName>
        <fullName evidence="4">Replication initiation and membrane attachment family protein</fullName>
    </submittedName>
</protein>
<dbReference type="Pfam" id="PF07261">
    <property type="entry name" value="DnaB_2"/>
    <property type="match status" value="1"/>
</dbReference>
<dbReference type="Proteomes" id="UP001596022">
    <property type="component" value="Unassembled WGS sequence"/>
</dbReference>
<evidence type="ECO:0000313" key="4">
    <source>
        <dbReference type="EMBL" id="MFC4618241.1"/>
    </source>
</evidence>
<dbReference type="EMBL" id="JBHSFW010000001">
    <property type="protein sequence ID" value="MFC4618241.1"/>
    <property type="molecule type" value="Genomic_DNA"/>
</dbReference>
<sequence>MQATWKECLPIDQYTACSGSIIQPMDIKVINNLYQPLMGPAACQLYMTIWDEAQENRLSEWQMFTHHHLMVRMNSPLDVLIGERKKLEALGLLKVYKKEGRERGEFVYELLAPLTPARFFSDGLLNIFLYNRVGKREYNRLKKYFITQMPSVQGMKNVTASFADVFTSLNPSELSDHRDLGFDEASDQLLDFSEGAPDLHGTFDFEQLYRLLSDVIISKDAFTDDVKEAVEKLAFVYRLGPEEMGRIIQSAFLHTGVIDIEHLRKAVRDDYQIEHGNALPSLAIRTQPEKYKEFKDGQPKDTYEAQIMFFETVSPFELLESLGGGAKPGQADLKIVEDLMFTQKLPAGVMNVLLDYATRTNDFKLVKGYVEKIAGHWARKGVKTVREAMALAKSEHKKYQEWRSQKKQPTRVNPRRDQLPKWMTNEAPDVQIAQTQADDRQKWLEDYLNNL</sequence>
<name>A0ABV9GMW0_9BACL</name>
<feature type="domain" description="Replicative helicase loading/DNA remodeling protein DnaB N-terminal winged helix" evidence="3">
    <location>
        <begin position="10"/>
        <end position="191"/>
    </location>
</feature>
<dbReference type="InterPro" id="IPR006343">
    <property type="entry name" value="DnaB/C_C"/>
</dbReference>
<organism evidence="4 5">
    <name type="scientific">Camelliibacillus cellulosilyticus</name>
    <dbReference type="NCBI Taxonomy" id="2174486"/>
    <lineage>
        <taxon>Bacteria</taxon>
        <taxon>Bacillati</taxon>
        <taxon>Bacillota</taxon>
        <taxon>Bacilli</taxon>
        <taxon>Bacillales</taxon>
        <taxon>Sporolactobacillaceae</taxon>
        <taxon>Camelliibacillus</taxon>
    </lineage>
</organism>
<comment type="similarity">
    <text evidence="1">Belongs to the DnaB/DnaD family.</text>
</comment>
<evidence type="ECO:0000313" key="5">
    <source>
        <dbReference type="Proteomes" id="UP001596022"/>
    </source>
</evidence>
<gene>
    <name evidence="4" type="ORF">ACFO4N_05800</name>
</gene>
<dbReference type="InterPro" id="IPR058660">
    <property type="entry name" value="WHD_DnaB"/>
</dbReference>
<dbReference type="Pfam" id="PF25888">
    <property type="entry name" value="WHD_DnaB"/>
    <property type="match status" value="1"/>
</dbReference>
<proteinExistence type="inferred from homology"/>
<evidence type="ECO:0000259" key="3">
    <source>
        <dbReference type="Pfam" id="PF25888"/>
    </source>
</evidence>
<reference evidence="5" key="1">
    <citation type="journal article" date="2019" name="Int. J. Syst. Evol. Microbiol.">
        <title>The Global Catalogue of Microorganisms (GCM) 10K type strain sequencing project: providing services to taxonomists for standard genome sequencing and annotation.</title>
        <authorList>
            <consortium name="The Broad Institute Genomics Platform"/>
            <consortium name="The Broad Institute Genome Sequencing Center for Infectious Disease"/>
            <person name="Wu L."/>
            <person name="Ma J."/>
        </authorList>
    </citation>
    <scope>NUCLEOTIDE SEQUENCE [LARGE SCALE GENOMIC DNA]</scope>
    <source>
        <strain evidence="5">CGMCC 1.16306</strain>
    </source>
</reference>